<evidence type="ECO:0000256" key="2">
    <source>
        <dbReference type="ARBA" id="ARBA00010519"/>
    </source>
</evidence>
<reference evidence="11" key="1">
    <citation type="journal article" date="2009" name="Gene">
        <title>The complete mitochondrial genome of Watersipora subtorquata (Bryozoa, Gymnolaemata, Ctenostomata) with phylogenetic consideration of Bryozoa.</title>
        <authorList>
            <person name="Sun M."/>
            <person name="Wu Z."/>
            <person name="Shen X."/>
            <person name="Ren J."/>
            <person name="Liu X."/>
            <person name="Liu H."/>
            <person name="Liu B."/>
        </authorList>
    </citation>
    <scope>NUCLEOTIDE SEQUENCE</scope>
</reference>
<name>C4MEF9_9BILA</name>
<keyword evidence="7" id="KW-0520">NAD</keyword>
<evidence type="ECO:0000256" key="6">
    <source>
        <dbReference type="ARBA" id="ARBA00022989"/>
    </source>
</evidence>
<dbReference type="RefSeq" id="YP_002456342.1">
    <property type="nucleotide sequence ID" value="NC_011820.2"/>
</dbReference>
<evidence type="ECO:0000256" key="4">
    <source>
        <dbReference type="ARBA" id="ARBA00022692"/>
    </source>
</evidence>
<organism evidence="11">
    <name type="scientific">Watersipora subtorquata</name>
    <dbReference type="NCBI Taxonomy" id="193294"/>
    <lineage>
        <taxon>Eukaryota</taxon>
        <taxon>Metazoa</taxon>
        <taxon>Spiralia</taxon>
        <taxon>Lophotrochozoa</taxon>
        <taxon>Bryozoa</taxon>
        <taxon>Gymnolaemata</taxon>
        <taxon>Cheilostomatida</taxon>
        <taxon>Flustrina</taxon>
        <taxon>Smittinoidea</taxon>
        <taxon>Watersiporidae</taxon>
        <taxon>Watersipora</taxon>
    </lineage>
</organism>
<dbReference type="GeneID" id="7256452"/>
<keyword evidence="4 10" id="KW-0812">Transmembrane</keyword>
<evidence type="ECO:0000256" key="1">
    <source>
        <dbReference type="ARBA" id="ARBA00004141"/>
    </source>
</evidence>
<evidence type="ECO:0000256" key="8">
    <source>
        <dbReference type="ARBA" id="ARBA00023136"/>
    </source>
</evidence>
<dbReference type="GO" id="GO:0016020">
    <property type="term" value="C:membrane"/>
    <property type="evidence" value="ECO:0007669"/>
    <property type="project" value="UniProtKB-SubCell"/>
</dbReference>
<comment type="similarity">
    <text evidence="2">Belongs to the complex I subunit 4L family.</text>
</comment>
<evidence type="ECO:0000256" key="5">
    <source>
        <dbReference type="ARBA" id="ARBA00022967"/>
    </source>
</evidence>
<proteinExistence type="inferred from homology"/>
<evidence type="ECO:0000313" key="11">
    <source>
        <dbReference type="EMBL" id="ABY55227.1"/>
    </source>
</evidence>
<keyword evidence="8 10" id="KW-0472">Membrane</keyword>
<evidence type="ECO:0000256" key="10">
    <source>
        <dbReference type="SAM" id="Phobius"/>
    </source>
</evidence>
<evidence type="ECO:0000256" key="9">
    <source>
        <dbReference type="ARBA" id="ARBA00031586"/>
    </source>
</evidence>
<feature type="transmembrane region" description="Helical" evidence="10">
    <location>
        <begin position="6"/>
        <end position="23"/>
    </location>
</feature>
<keyword evidence="11" id="KW-0496">Mitochondrion</keyword>
<protein>
    <recommendedName>
        <fullName evidence="3">NADH-ubiquinone oxidoreductase chain 4L</fullName>
    </recommendedName>
    <alternativeName>
        <fullName evidence="9">NADH dehydrogenase subunit 4L</fullName>
    </alternativeName>
</protein>
<accession>C4MEF9</accession>
<gene>
    <name evidence="11" type="primary">ND4L</name>
</gene>
<dbReference type="EMBL" id="EU365892">
    <property type="protein sequence ID" value="ABY55227.1"/>
    <property type="molecule type" value="Genomic_DNA"/>
</dbReference>
<evidence type="ECO:0000256" key="7">
    <source>
        <dbReference type="ARBA" id="ARBA00023027"/>
    </source>
</evidence>
<feature type="transmembrane region" description="Helical" evidence="10">
    <location>
        <begin position="58"/>
        <end position="78"/>
    </location>
</feature>
<geneLocation type="mitochondrion" evidence="11"/>
<dbReference type="Gene3D" id="1.10.287.3510">
    <property type="match status" value="1"/>
</dbReference>
<dbReference type="InterPro" id="IPR039428">
    <property type="entry name" value="NUOK/Mnh_C1-like"/>
</dbReference>
<dbReference type="AlphaFoldDB" id="C4MEF9"/>
<keyword evidence="6 10" id="KW-1133">Transmembrane helix</keyword>
<dbReference type="CTD" id="4539"/>
<feature type="transmembrane region" description="Helical" evidence="10">
    <location>
        <begin position="30"/>
        <end position="52"/>
    </location>
</feature>
<sequence>MNLTIMTMINFLLFISMMSFFIMRKKILMYLLSLEFILLNIFFMTIITFSMMNVTLSYSIFILVLGACEASLGLSMVINMTRFTGNDMLTKKYLKSY</sequence>
<comment type="subcellular location">
    <subcellularLocation>
        <location evidence="1">Membrane</location>
        <topology evidence="1">Multi-pass membrane protein</topology>
    </subcellularLocation>
</comment>
<dbReference type="Pfam" id="PF00420">
    <property type="entry name" value="Oxidored_q2"/>
    <property type="match status" value="1"/>
</dbReference>
<keyword evidence="5" id="KW-1278">Translocase</keyword>
<evidence type="ECO:0000256" key="3">
    <source>
        <dbReference type="ARBA" id="ARBA00016612"/>
    </source>
</evidence>